<reference evidence="14 15" key="1">
    <citation type="submission" date="2020-04" db="EMBL/GenBank/DDBJ databases">
        <title>Usitatibacter rugosus gen. nov., sp. nov. and Usitatibacter palustris sp. nov., novel members of Usitatibacteraceae fam. nov. within the order Nitrosomonadales isolated from soil.</title>
        <authorList>
            <person name="Huber K.J."/>
            <person name="Neumann-Schaal M."/>
            <person name="Geppert A."/>
            <person name="Luckner M."/>
            <person name="Wanner G."/>
            <person name="Overmann J."/>
        </authorList>
    </citation>
    <scope>NUCLEOTIDE SEQUENCE [LARGE SCALE GENOMIC DNA]</scope>
    <source>
        <strain evidence="14 15">0125_3</strain>
    </source>
</reference>
<evidence type="ECO:0000256" key="3">
    <source>
        <dbReference type="ARBA" id="ARBA00022448"/>
    </source>
</evidence>
<dbReference type="KEGG" id="uru:DSM104443_02613"/>
<evidence type="ECO:0000256" key="5">
    <source>
        <dbReference type="ARBA" id="ARBA00022692"/>
    </source>
</evidence>
<dbReference type="PANTHER" id="PTHR31462:SF5">
    <property type="entry name" value="ENDOSOMAL_LYSOSOMAL PROTON CHANNEL TMEM175"/>
    <property type="match status" value="1"/>
</dbReference>
<keyword evidence="4" id="KW-0633">Potassium transport</keyword>
<dbReference type="EMBL" id="CP053069">
    <property type="protein sequence ID" value="QJR11535.1"/>
    <property type="molecule type" value="Genomic_DNA"/>
</dbReference>
<evidence type="ECO:0000256" key="6">
    <source>
        <dbReference type="ARBA" id="ARBA00022826"/>
    </source>
</evidence>
<keyword evidence="6" id="KW-0631">Potassium channel</keyword>
<keyword evidence="15" id="KW-1185">Reference proteome</keyword>
<evidence type="ECO:0000256" key="13">
    <source>
        <dbReference type="SAM" id="Phobius"/>
    </source>
</evidence>
<feature type="transmembrane region" description="Helical" evidence="13">
    <location>
        <begin position="93"/>
        <end position="113"/>
    </location>
</feature>
<dbReference type="AlphaFoldDB" id="A0A6M4GWZ9"/>
<feature type="transmembrane region" description="Helical" evidence="13">
    <location>
        <begin position="61"/>
        <end position="81"/>
    </location>
</feature>
<keyword evidence="5 13" id="KW-0812">Transmembrane</keyword>
<dbReference type="Proteomes" id="UP000501534">
    <property type="component" value="Chromosome"/>
</dbReference>
<evidence type="ECO:0008006" key="16">
    <source>
        <dbReference type="Google" id="ProtNLM"/>
    </source>
</evidence>
<comment type="catalytic activity">
    <reaction evidence="12">
        <text>K(+)(in) = K(+)(out)</text>
        <dbReference type="Rhea" id="RHEA:29463"/>
        <dbReference type="ChEBI" id="CHEBI:29103"/>
    </reaction>
</comment>
<evidence type="ECO:0000256" key="2">
    <source>
        <dbReference type="ARBA" id="ARBA00006920"/>
    </source>
</evidence>
<dbReference type="GO" id="GO:0015252">
    <property type="term" value="F:proton channel activity"/>
    <property type="evidence" value="ECO:0007669"/>
    <property type="project" value="InterPro"/>
</dbReference>
<dbReference type="InterPro" id="IPR010617">
    <property type="entry name" value="TMEM175-like"/>
</dbReference>
<evidence type="ECO:0000256" key="10">
    <source>
        <dbReference type="ARBA" id="ARBA00023136"/>
    </source>
</evidence>
<evidence type="ECO:0000313" key="15">
    <source>
        <dbReference type="Proteomes" id="UP000501534"/>
    </source>
</evidence>
<dbReference type="GO" id="GO:0005267">
    <property type="term" value="F:potassium channel activity"/>
    <property type="evidence" value="ECO:0007669"/>
    <property type="project" value="UniProtKB-KW"/>
</dbReference>
<proteinExistence type="inferred from homology"/>
<dbReference type="PANTHER" id="PTHR31462">
    <property type="entry name" value="ENDOSOMAL/LYSOSOMAL POTASSIUM CHANNEL TMEM175"/>
    <property type="match status" value="1"/>
</dbReference>
<dbReference type="Pfam" id="PF06736">
    <property type="entry name" value="TMEM175"/>
    <property type="match status" value="1"/>
</dbReference>
<organism evidence="14 15">
    <name type="scientific">Usitatibacter rugosus</name>
    <dbReference type="NCBI Taxonomy" id="2732067"/>
    <lineage>
        <taxon>Bacteria</taxon>
        <taxon>Pseudomonadati</taxon>
        <taxon>Pseudomonadota</taxon>
        <taxon>Betaproteobacteria</taxon>
        <taxon>Nitrosomonadales</taxon>
        <taxon>Usitatibacteraceae</taxon>
        <taxon>Usitatibacter</taxon>
    </lineage>
</organism>
<keyword evidence="7" id="KW-0630">Potassium</keyword>
<keyword evidence="11" id="KW-0407">Ion channel</keyword>
<sequence length="223" mass="24876">MATATAHPARFLHKHRIEALTDGIYAVAMTILVLELKFDHGATFATAADFHSALLHLFPKFFAWIISFSILATFWISHHRAFHFVKTVDVKLLWINLWGLIFASFLPFASSMVGEHTRFFTAQAMYAVTMAGMALVAIVQITYLERHPELCDPPVPHYVANGARFRCFSIVAVAILAIVISAWQPLFGTAAFILMAVMGRIGRGIETRAAEREAQLSSDRPFP</sequence>
<dbReference type="GO" id="GO:0016020">
    <property type="term" value="C:membrane"/>
    <property type="evidence" value="ECO:0007669"/>
    <property type="project" value="UniProtKB-SubCell"/>
</dbReference>
<evidence type="ECO:0000256" key="7">
    <source>
        <dbReference type="ARBA" id="ARBA00022958"/>
    </source>
</evidence>
<keyword evidence="8 13" id="KW-1133">Transmembrane helix</keyword>
<dbReference type="RefSeq" id="WP_171092958.1">
    <property type="nucleotide sequence ID" value="NZ_CP053069.1"/>
</dbReference>
<comment type="subcellular location">
    <subcellularLocation>
        <location evidence="1">Membrane</location>
        <topology evidence="1">Multi-pass membrane protein</topology>
    </subcellularLocation>
</comment>
<gene>
    <name evidence="14" type="ORF">DSM104443_02613</name>
</gene>
<keyword evidence="9" id="KW-0406">Ion transport</keyword>
<keyword evidence="10 13" id="KW-0472">Membrane</keyword>
<evidence type="ECO:0000256" key="8">
    <source>
        <dbReference type="ARBA" id="ARBA00022989"/>
    </source>
</evidence>
<evidence type="ECO:0000256" key="9">
    <source>
        <dbReference type="ARBA" id="ARBA00023065"/>
    </source>
</evidence>
<evidence type="ECO:0000256" key="4">
    <source>
        <dbReference type="ARBA" id="ARBA00022538"/>
    </source>
</evidence>
<keyword evidence="3" id="KW-0813">Transport</keyword>
<accession>A0A6M4GWZ9</accession>
<evidence type="ECO:0000256" key="11">
    <source>
        <dbReference type="ARBA" id="ARBA00023303"/>
    </source>
</evidence>
<comment type="similarity">
    <text evidence="2">Belongs to the TMEM175 family.</text>
</comment>
<feature type="transmembrane region" description="Helical" evidence="13">
    <location>
        <begin position="163"/>
        <end position="196"/>
    </location>
</feature>
<protein>
    <recommendedName>
        <fullName evidence="16">DUF1211 domain-containing protein</fullName>
    </recommendedName>
</protein>
<evidence type="ECO:0000313" key="14">
    <source>
        <dbReference type="EMBL" id="QJR11535.1"/>
    </source>
</evidence>
<name>A0A6M4GWZ9_9PROT</name>
<feature type="transmembrane region" description="Helical" evidence="13">
    <location>
        <begin position="125"/>
        <end position="143"/>
    </location>
</feature>
<evidence type="ECO:0000256" key="1">
    <source>
        <dbReference type="ARBA" id="ARBA00004141"/>
    </source>
</evidence>
<evidence type="ECO:0000256" key="12">
    <source>
        <dbReference type="ARBA" id="ARBA00034430"/>
    </source>
</evidence>